<organism evidence="1">
    <name type="scientific">Myoviridae sp. ctj3P51</name>
    <dbReference type="NCBI Taxonomy" id="2826687"/>
    <lineage>
        <taxon>Viruses</taxon>
        <taxon>Duplodnaviria</taxon>
        <taxon>Heunggongvirae</taxon>
        <taxon>Uroviricota</taxon>
        <taxon>Caudoviricetes</taxon>
    </lineage>
</organism>
<proteinExistence type="predicted"/>
<evidence type="ECO:0000313" key="1">
    <source>
        <dbReference type="EMBL" id="DAD96470.1"/>
    </source>
</evidence>
<sequence>MANINFKPWLGAGVLSGTDAQQTNYNTISAPFQPGDLIKSTDFNALLRMTTLVCAGVASAFDIDSLTIDTSEDAINKKLKNPTFETLIVNGSVNGYGSITIAGSISADGFSGRNGTVESRVISTKTLTITKNGSIDASDNGSITAQSITANQIKSPATIEASNLKATTTIEAPAGTITKLSSTNIDTSTIKVDTINPNSAGKITVGSTLSANTIESSLVTVGSTNKTIIGPGTVATNSVTTQTTNGGNISGNQLEISGQIDTKTAAIGETISIGNNAAKISKDGTVLANKYTINGSDTQISNYISTGGNIISTSSIQTPYFDARLCKPIFSKTFQKSELANTTVDIGFQAYNADGYDYLYYVVVAFLFGSADNYREFSTWLPFQKLIFSEQFNGKTFIPVYLTETEEMKFVSIEIEANSTIVVGGLNKHNVIFDCQSFASALSTTSKPVAYLKVYRFVSGIPNFMS</sequence>
<name>A0A8S5NP09_9CAUD</name>
<reference evidence="1" key="1">
    <citation type="journal article" date="2021" name="Proc. Natl. Acad. Sci. U.S.A.">
        <title>A Catalog of Tens of Thousands of Viruses from Human Metagenomes Reveals Hidden Associations with Chronic Diseases.</title>
        <authorList>
            <person name="Tisza M.J."/>
            <person name="Buck C.B."/>
        </authorList>
    </citation>
    <scope>NUCLEOTIDE SEQUENCE</scope>
    <source>
        <strain evidence="1">Ctj3P51</strain>
    </source>
</reference>
<dbReference type="EMBL" id="BK015217">
    <property type="protein sequence ID" value="DAD96470.1"/>
    <property type="molecule type" value="Genomic_DNA"/>
</dbReference>
<accession>A0A8S5NP09</accession>
<protein>
    <submittedName>
        <fullName evidence="1">Uncharacterized protein</fullName>
    </submittedName>
</protein>